<evidence type="ECO:0000256" key="1">
    <source>
        <dbReference type="SAM" id="Phobius"/>
    </source>
</evidence>
<feature type="transmembrane region" description="Helical" evidence="1">
    <location>
        <begin position="20"/>
        <end position="41"/>
    </location>
</feature>
<name>A0A7G7BIU8_9ACTN</name>
<feature type="transmembrane region" description="Helical" evidence="1">
    <location>
        <begin position="62"/>
        <end position="81"/>
    </location>
</feature>
<dbReference type="RefSeq" id="WP_185298795.1">
    <property type="nucleotide sequence ID" value="NZ_CP045702.1"/>
</dbReference>
<evidence type="ECO:0000313" key="2">
    <source>
        <dbReference type="EMBL" id="QNE75263.1"/>
    </source>
</evidence>
<dbReference type="EMBL" id="CP045702">
    <property type="protein sequence ID" value="QNE75263.1"/>
    <property type="molecule type" value="Genomic_DNA"/>
</dbReference>
<dbReference type="AlphaFoldDB" id="A0A7G7BIU8"/>
<dbReference type="KEGG" id="sfiy:F0344_12160"/>
<protein>
    <submittedName>
        <fullName evidence="2">Uncharacterized protein</fullName>
    </submittedName>
</protein>
<keyword evidence="1" id="KW-0472">Membrane</keyword>
<keyword evidence="1" id="KW-1133">Transmembrane helix</keyword>
<keyword evidence="1" id="KW-0812">Transmembrane</keyword>
<keyword evidence="3" id="KW-1185">Reference proteome</keyword>
<evidence type="ECO:0000313" key="3">
    <source>
        <dbReference type="Proteomes" id="UP000515307"/>
    </source>
</evidence>
<proteinExistence type="predicted"/>
<sequence length="148" mass="15976">MTRYTYPGTPTRRDDGPGAVVFALARAWAAGIIVLIVTEYVQASVVYEHVATPGRMETFGGRMLLIHIPNVVCLALAAWAAARVHREPFRHSLPQHLAATVCVPVVAQLLNMAVQWEEMAAEGLFMSNVVAAVACVAGYAADQLQDDT</sequence>
<gene>
    <name evidence="2" type="ORF">F0344_12160</name>
</gene>
<organism evidence="2 3">
    <name type="scientific">Streptomyces finlayi</name>
    <dbReference type="NCBI Taxonomy" id="67296"/>
    <lineage>
        <taxon>Bacteria</taxon>
        <taxon>Bacillati</taxon>
        <taxon>Actinomycetota</taxon>
        <taxon>Actinomycetes</taxon>
        <taxon>Kitasatosporales</taxon>
        <taxon>Streptomycetaceae</taxon>
        <taxon>Streptomyces</taxon>
    </lineage>
</organism>
<reference evidence="3" key="1">
    <citation type="submission" date="2019-10" db="EMBL/GenBank/DDBJ databases">
        <title>Antimicrobial potential of Antarctic Bacteria.</title>
        <authorList>
            <person name="Benaud N."/>
            <person name="Edwards R.J."/>
            <person name="Ferrari B.C."/>
        </authorList>
    </citation>
    <scope>NUCLEOTIDE SEQUENCE [LARGE SCALE GENOMIC DNA]</scope>
    <source>
        <strain evidence="3">NBSH44</strain>
    </source>
</reference>
<accession>A0A7G7BIU8</accession>
<dbReference type="Proteomes" id="UP000515307">
    <property type="component" value="Chromosome"/>
</dbReference>